<dbReference type="EMBL" id="CP002085">
    <property type="protein sequence ID" value="ADK83462.1"/>
    <property type="molecule type" value="Genomic_DNA"/>
</dbReference>
<dbReference type="SUPFAM" id="SSF52833">
    <property type="entry name" value="Thioredoxin-like"/>
    <property type="match status" value="1"/>
</dbReference>
<name>E1QDE3_DESB2</name>
<dbReference type="Proteomes" id="UP000009047">
    <property type="component" value="Chromosome"/>
</dbReference>
<dbReference type="InterPro" id="IPR036249">
    <property type="entry name" value="Thioredoxin-like_sf"/>
</dbReference>
<feature type="domain" description="Thioredoxin" evidence="5">
    <location>
        <begin position="12"/>
        <end position="144"/>
    </location>
</feature>
<protein>
    <submittedName>
        <fullName evidence="6">Thioredoxin</fullName>
    </submittedName>
</protein>
<keyword evidence="4" id="KW-0676">Redox-active center</keyword>
<dbReference type="OrthoDB" id="9790390at2"/>
<keyword evidence="2" id="KW-0249">Electron transport</keyword>
<dbReference type="HOGENOM" id="CLU_090389_10_0_7"/>
<organism evidence="6 7">
    <name type="scientific">Desulfarculus baarsii (strain ATCC 33931 / DSM 2075 / LMG 7858 / VKM B-1802 / 2st14)</name>
    <dbReference type="NCBI Taxonomy" id="644282"/>
    <lineage>
        <taxon>Bacteria</taxon>
        <taxon>Pseudomonadati</taxon>
        <taxon>Thermodesulfobacteriota</taxon>
        <taxon>Desulfarculia</taxon>
        <taxon>Desulfarculales</taxon>
        <taxon>Desulfarculaceae</taxon>
        <taxon>Desulfarculus</taxon>
    </lineage>
</organism>
<dbReference type="GO" id="GO:0015035">
    <property type="term" value="F:protein-disulfide reductase activity"/>
    <property type="evidence" value="ECO:0007669"/>
    <property type="project" value="TreeGrafter"/>
</dbReference>
<dbReference type="PANTHER" id="PTHR45663">
    <property type="entry name" value="GEO12009P1"/>
    <property type="match status" value="1"/>
</dbReference>
<dbReference type="PROSITE" id="PS00194">
    <property type="entry name" value="THIOREDOXIN_1"/>
    <property type="match status" value="1"/>
</dbReference>
<sequence>MESNVQLLCPHCGAKNRAPAARLAENPACGRCKGRLLEAKPVELDGPGLERMLAGDDLPLLVDFWAPWCGPCRSMAPAFAEAAGLLWPAARLAKLDTQANQAMAARFGVSSIPTMILFKGGREAARVSGAMPAAQIAAWARGRL</sequence>
<dbReference type="PROSITE" id="PS51352">
    <property type="entry name" value="THIOREDOXIN_2"/>
    <property type="match status" value="1"/>
</dbReference>
<dbReference type="Gene3D" id="2.30.30.380">
    <property type="entry name" value="Zn-finger domain of Sec23/24"/>
    <property type="match status" value="1"/>
</dbReference>
<reference evidence="6 7" key="1">
    <citation type="journal article" date="2010" name="Stand. Genomic Sci.">
        <title>Complete genome sequence of Desulfarculus baarsii type strain (2st14).</title>
        <authorList>
            <person name="Sun H."/>
            <person name="Spring S."/>
            <person name="Lapidus A."/>
            <person name="Davenport K."/>
            <person name="Del Rio T.G."/>
            <person name="Tice H."/>
            <person name="Nolan M."/>
            <person name="Copeland A."/>
            <person name="Cheng J.F."/>
            <person name="Lucas S."/>
            <person name="Tapia R."/>
            <person name="Goodwin L."/>
            <person name="Pitluck S."/>
            <person name="Ivanova N."/>
            <person name="Pagani I."/>
            <person name="Mavromatis K."/>
            <person name="Ovchinnikova G."/>
            <person name="Pati A."/>
            <person name="Chen A."/>
            <person name="Palaniappan K."/>
            <person name="Hauser L."/>
            <person name="Chang Y.J."/>
            <person name="Jeffries C.D."/>
            <person name="Detter J.C."/>
            <person name="Han C."/>
            <person name="Rohde M."/>
            <person name="Brambilla E."/>
            <person name="Goker M."/>
            <person name="Woyke T."/>
            <person name="Bristow J."/>
            <person name="Eisen J.A."/>
            <person name="Markowitz V."/>
            <person name="Hugenholtz P."/>
            <person name="Kyrpides N.C."/>
            <person name="Klenk H.P."/>
            <person name="Land M."/>
        </authorList>
    </citation>
    <scope>NUCLEOTIDE SEQUENCE [LARGE SCALE GENOMIC DNA]</scope>
    <source>
        <strain evidence="7">ATCC 33931 / DSM 2075 / LMG 7858 / VKM B-1802 / 2st14</strain>
    </source>
</reference>
<accession>E1QDE3</accession>
<evidence type="ECO:0000256" key="2">
    <source>
        <dbReference type="ARBA" id="ARBA00022982"/>
    </source>
</evidence>
<keyword evidence="3" id="KW-1015">Disulfide bond</keyword>
<dbReference type="PANTHER" id="PTHR45663:SF11">
    <property type="entry name" value="GEO12009P1"/>
    <property type="match status" value="1"/>
</dbReference>
<evidence type="ECO:0000313" key="6">
    <source>
        <dbReference type="EMBL" id="ADK83462.1"/>
    </source>
</evidence>
<dbReference type="NCBIfam" id="NF008229">
    <property type="entry name" value="PRK10996.1"/>
    <property type="match status" value="1"/>
</dbReference>
<dbReference type="eggNOG" id="COG3118">
    <property type="taxonomic scope" value="Bacteria"/>
</dbReference>
<dbReference type="PRINTS" id="PR00421">
    <property type="entry name" value="THIOREDOXIN"/>
</dbReference>
<dbReference type="Gene3D" id="3.40.30.10">
    <property type="entry name" value="Glutaredoxin"/>
    <property type="match status" value="1"/>
</dbReference>
<dbReference type="GO" id="GO:0045454">
    <property type="term" value="P:cell redox homeostasis"/>
    <property type="evidence" value="ECO:0007669"/>
    <property type="project" value="TreeGrafter"/>
</dbReference>
<dbReference type="Pfam" id="PF00085">
    <property type="entry name" value="Thioredoxin"/>
    <property type="match status" value="1"/>
</dbReference>
<dbReference type="Pfam" id="PF21352">
    <property type="entry name" value="Zn_ribbon_Thio2"/>
    <property type="match status" value="1"/>
</dbReference>
<keyword evidence="1" id="KW-0813">Transport</keyword>
<evidence type="ECO:0000313" key="7">
    <source>
        <dbReference type="Proteomes" id="UP000009047"/>
    </source>
</evidence>
<proteinExistence type="predicted"/>
<dbReference type="STRING" id="644282.Deba_0083"/>
<evidence type="ECO:0000256" key="4">
    <source>
        <dbReference type="ARBA" id="ARBA00023284"/>
    </source>
</evidence>
<dbReference type="InterPro" id="IPR013766">
    <property type="entry name" value="Thioredoxin_domain"/>
</dbReference>
<dbReference type="AlphaFoldDB" id="E1QDE3"/>
<evidence type="ECO:0000259" key="5">
    <source>
        <dbReference type="PROSITE" id="PS51352"/>
    </source>
</evidence>
<evidence type="ECO:0000256" key="3">
    <source>
        <dbReference type="ARBA" id="ARBA00023157"/>
    </source>
</evidence>
<keyword evidence="7" id="KW-1185">Reference proteome</keyword>
<dbReference type="CDD" id="cd02947">
    <property type="entry name" value="TRX_family"/>
    <property type="match status" value="1"/>
</dbReference>
<dbReference type="GO" id="GO:0005829">
    <property type="term" value="C:cytosol"/>
    <property type="evidence" value="ECO:0007669"/>
    <property type="project" value="TreeGrafter"/>
</dbReference>
<dbReference type="InterPro" id="IPR049299">
    <property type="entry name" value="Thio2_N"/>
</dbReference>
<dbReference type="RefSeq" id="WP_013256918.1">
    <property type="nucleotide sequence ID" value="NC_014365.1"/>
</dbReference>
<dbReference type="InterPro" id="IPR017937">
    <property type="entry name" value="Thioredoxin_CS"/>
</dbReference>
<evidence type="ECO:0000256" key="1">
    <source>
        <dbReference type="ARBA" id="ARBA00022448"/>
    </source>
</evidence>
<gene>
    <name evidence="6" type="ordered locus">Deba_0083</name>
</gene>
<dbReference type="KEGG" id="dbr:Deba_0083"/>